<dbReference type="AlphaFoldDB" id="A0A1N7R7T8"/>
<gene>
    <name evidence="1" type="ORF">SAMN05421788_110103</name>
</gene>
<dbReference type="RefSeq" id="WP_197705851.1">
    <property type="nucleotide sequence ID" value="NZ_AP017422.1"/>
</dbReference>
<reference evidence="2" key="1">
    <citation type="submission" date="2017-01" db="EMBL/GenBank/DDBJ databases">
        <authorList>
            <person name="Varghese N."/>
            <person name="Submissions S."/>
        </authorList>
    </citation>
    <scope>NUCLEOTIDE SEQUENCE [LARGE SCALE GENOMIC DNA]</scope>
    <source>
        <strain evidence="2">DSM 21054</strain>
    </source>
</reference>
<name>A0A1N7R7T8_9BACT</name>
<dbReference type="EMBL" id="FTOR01000010">
    <property type="protein sequence ID" value="SIT31200.1"/>
    <property type="molecule type" value="Genomic_DNA"/>
</dbReference>
<evidence type="ECO:0000313" key="1">
    <source>
        <dbReference type="EMBL" id="SIT31200.1"/>
    </source>
</evidence>
<proteinExistence type="predicted"/>
<organism evidence="1 2">
    <name type="scientific">Filimonas lacunae</name>
    <dbReference type="NCBI Taxonomy" id="477680"/>
    <lineage>
        <taxon>Bacteria</taxon>
        <taxon>Pseudomonadati</taxon>
        <taxon>Bacteroidota</taxon>
        <taxon>Chitinophagia</taxon>
        <taxon>Chitinophagales</taxon>
        <taxon>Chitinophagaceae</taxon>
        <taxon>Filimonas</taxon>
    </lineage>
</organism>
<evidence type="ECO:0000313" key="2">
    <source>
        <dbReference type="Proteomes" id="UP000186917"/>
    </source>
</evidence>
<protein>
    <submittedName>
        <fullName evidence="1">Uncharacterized protein</fullName>
    </submittedName>
</protein>
<keyword evidence="2" id="KW-1185">Reference proteome</keyword>
<dbReference type="Proteomes" id="UP000186917">
    <property type="component" value="Unassembled WGS sequence"/>
</dbReference>
<accession>A0A1N7R7T8</accession>
<sequence>MIEARKIHLIEQMLKVNDDAALTRLESILQELTRIHSTPRPFSAHELSGVWNKEDADLIEKAIEEGCEQINEDDWK</sequence>